<accession>A0ABU8T0Z3</accession>
<proteinExistence type="inferred from homology"/>
<name>A0ABU8T0Z3_9PSEU</name>
<dbReference type="CDD" id="cd07826">
    <property type="entry name" value="SRPBCC_CalC_Aha1-like_9"/>
    <property type="match status" value="1"/>
</dbReference>
<keyword evidence="4" id="KW-1185">Reference proteome</keyword>
<sequence length="160" mass="17904">MSTGTRETIIEAVDGLPAVRITREFDAPPERVFDAHVDVDKVVRWLGPRGLTMTVQRWDAETGGGYRYVHADDRGEYRFFGSFHEVRSPDRIVQTFTFEGFGDSVCLETMTLTELPGGRARLVATSLFDSFEGRDAMLASGMETGVEEGYEKLDELLASR</sequence>
<gene>
    <name evidence="3" type="ORF">WJX68_01715</name>
</gene>
<evidence type="ECO:0000259" key="2">
    <source>
        <dbReference type="Pfam" id="PF08327"/>
    </source>
</evidence>
<dbReference type="InterPro" id="IPR013538">
    <property type="entry name" value="ASHA1/2-like_C"/>
</dbReference>
<dbReference type="SUPFAM" id="SSF55961">
    <property type="entry name" value="Bet v1-like"/>
    <property type="match status" value="1"/>
</dbReference>
<comment type="similarity">
    <text evidence="1">Belongs to the AHA1 family.</text>
</comment>
<dbReference type="Proteomes" id="UP001364211">
    <property type="component" value="Unassembled WGS sequence"/>
</dbReference>
<dbReference type="EMBL" id="JBBJUP010000001">
    <property type="protein sequence ID" value="MEJ8277634.1"/>
    <property type="molecule type" value="Genomic_DNA"/>
</dbReference>
<evidence type="ECO:0000256" key="1">
    <source>
        <dbReference type="ARBA" id="ARBA00006817"/>
    </source>
</evidence>
<dbReference type="RefSeq" id="WP_340285715.1">
    <property type="nucleotide sequence ID" value="NZ_JBBJUP010000001.1"/>
</dbReference>
<protein>
    <submittedName>
        <fullName evidence="3">SRPBCC family protein</fullName>
    </submittedName>
</protein>
<feature type="domain" description="Activator of Hsp90 ATPase homologue 1/2-like C-terminal" evidence="2">
    <location>
        <begin position="26"/>
        <end position="157"/>
    </location>
</feature>
<organism evidence="3 4">
    <name type="scientific">Pseudonocardia spirodelae</name>
    <dbReference type="NCBI Taxonomy" id="3133431"/>
    <lineage>
        <taxon>Bacteria</taxon>
        <taxon>Bacillati</taxon>
        <taxon>Actinomycetota</taxon>
        <taxon>Actinomycetes</taxon>
        <taxon>Pseudonocardiales</taxon>
        <taxon>Pseudonocardiaceae</taxon>
        <taxon>Pseudonocardia</taxon>
    </lineage>
</organism>
<evidence type="ECO:0000313" key="4">
    <source>
        <dbReference type="Proteomes" id="UP001364211"/>
    </source>
</evidence>
<dbReference type="Gene3D" id="3.30.530.20">
    <property type="match status" value="1"/>
</dbReference>
<dbReference type="Pfam" id="PF08327">
    <property type="entry name" value="AHSA1"/>
    <property type="match status" value="1"/>
</dbReference>
<reference evidence="3 4" key="1">
    <citation type="submission" date="2024-03" db="EMBL/GenBank/DDBJ databases">
        <title>Draft genome sequence of Pseudonocardia sp. DW16-2.</title>
        <authorList>
            <person name="Duangmal K."/>
        </authorList>
    </citation>
    <scope>NUCLEOTIDE SEQUENCE [LARGE SCALE GENOMIC DNA]</scope>
    <source>
        <strain evidence="3 4">DW16-2</strain>
    </source>
</reference>
<evidence type="ECO:0000313" key="3">
    <source>
        <dbReference type="EMBL" id="MEJ8277634.1"/>
    </source>
</evidence>
<dbReference type="InterPro" id="IPR023393">
    <property type="entry name" value="START-like_dom_sf"/>
</dbReference>
<comment type="caution">
    <text evidence="3">The sequence shown here is derived from an EMBL/GenBank/DDBJ whole genome shotgun (WGS) entry which is preliminary data.</text>
</comment>